<evidence type="ECO:0000256" key="3">
    <source>
        <dbReference type="ARBA" id="ARBA00023161"/>
    </source>
</evidence>
<accession>A0A409VXP5</accession>
<name>A0A409VXP5_9AGAR</name>
<evidence type="ECO:0000256" key="2">
    <source>
        <dbReference type="ARBA" id="ARBA00005991"/>
    </source>
</evidence>
<dbReference type="GO" id="GO:0045727">
    <property type="term" value="P:positive regulation of translation"/>
    <property type="evidence" value="ECO:0007669"/>
    <property type="project" value="TreeGrafter"/>
</dbReference>
<feature type="compositionally biased region" description="Low complexity" evidence="5">
    <location>
        <begin position="451"/>
        <end position="462"/>
    </location>
</feature>
<dbReference type="Pfam" id="PF03467">
    <property type="entry name" value="Smg4_UPF3"/>
    <property type="match status" value="1"/>
</dbReference>
<dbReference type="GO" id="GO:0003729">
    <property type="term" value="F:mRNA binding"/>
    <property type="evidence" value="ECO:0007669"/>
    <property type="project" value="TreeGrafter"/>
</dbReference>
<keyword evidence="4" id="KW-0539">Nucleus</keyword>
<dbReference type="GO" id="GO:0005730">
    <property type="term" value="C:nucleolus"/>
    <property type="evidence" value="ECO:0007669"/>
    <property type="project" value="TreeGrafter"/>
</dbReference>
<dbReference type="CDD" id="cd12455">
    <property type="entry name" value="RRM_like_Smg4_UPF3"/>
    <property type="match status" value="1"/>
</dbReference>
<dbReference type="PANTHER" id="PTHR13112">
    <property type="entry name" value="UPF3 REGULATOR OF NONSENSE TRANSCRIPTS-LIKE PROTEIN"/>
    <property type="match status" value="1"/>
</dbReference>
<evidence type="ECO:0000313" key="8">
    <source>
        <dbReference type="Proteomes" id="UP000284706"/>
    </source>
</evidence>
<keyword evidence="3" id="KW-0866">Nonsense-mediated mRNA decay</keyword>
<evidence type="ECO:0000313" key="7">
    <source>
        <dbReference type="EMBL" id="PPQ71028.1"/>
    </source>
</evidence>
<dbReference type="InParanoid" id="A0A409VXP5"/>
<reference evidence="7 8" key="1">
    <citation type="journal article" date="2018" name="Evol. Lett.">
        <title>Horizontal gene cluster transfer increased hallucinogenic mushroom diversity.</title>
        <authorList>
            <person name="Reynolds H.T."/>
            <person name="Vijayakumar V."/>
            <person name="Gluck-Thaler E."/>
            <person name="Korotkin H.B."/>
            <person name="Matheny P.B."/>
            <person name="Slot J.C."/>
        </authorList>
    </citation>
    <scope>NUCLEOTIDE SEQUENCE [LARGE SCALE GENOMIC DNA]</scope>
    <source>
        <strain evidence="7 8">SRW20</strain>
    </source>
</reference>
<sequence>MSTAPTPGKGQKAKKDKDKEKEKEKKVQPPNERLKTVVRRLPPNLPEEIFWQSVQPWVTEETVTWKAFYPGKVQKKLNKENIPARAYIAFKNEEQLALFSRDYDGHIFRDKTGAESQAIVEFAPYPKIPSEKRKPDNRNGTIEKDEDYISFVESLKASENAEPVSLESLIAASQPPPPPKTTPLLEALKAEKSANRDKEAILRNHAHYNQIALASRKDDKKKAAPSTPATKQAEAAAASAAGGKKAGKKAQAQAAAAAQNAKAAAAVSQASKDASSTNVSTNQGGKPGKARPPRPTPSAKQQATDIASASPAVTAVPSTPVSSANPPSSTTDGQAPAPAAAPPRRTRPVLGLGSRQFEAALSGVAGLAGAATERKRREKEKEAQSQNTSIGAAASPAVPTVPPPPASVPSMQYARIDGSDTEKPSSPVPPPSPKRNRRSARGGASSGGSAAGPVASGPAEGPQVKVPSILNRADAPPPGLLQKDALVSAEAAPTSVNSAGGSNRGSSGGRRGRGGGRGRGGPPHALRGG</sequence>
<feature type="compositionally biased region" description="Gly residues" evidence="5">
    <location>
        <begin position="517"/>
        <end position="529"/>
    </location>
</feature>
<dbReference type="InterPro" id="IPR012677">
    <property type="entry name" value="Nucleotide-bd_a/b_plait_sf"/>
</dbReference>
<comment type="similarity">
    <text evidence="2">Belongs to the RENT3 family.</text>
</comment>
<dbReference type="Proteomes" id="UP000284706">
    <property type="component" value="Unassembled WGS sequence"/>
</dbReference>
<feature type="compositionally biased region" description="Basic and acidic residues" evidence="5">
    <location>
        <begin position="13"/>
        <end position="33"/>
    </location>
</feature>
<dbReference type="GO" id="GO:0005737">
    <property type="term" value="C:cytoplasm"/>
    <property type="evidence" value="ECO:0007669"/>
    <property type="project" value="TreeGrafter"/>
</dbReference>
<feature type="compositionally biased region" description="Low complexity" evidence="5">
    <location>
        <begin position="224"/>
        <end position="276"/>
    </location>
</feature>
<dbReference type="SUPFAM" id="SSF54928">
    <property type="entry name" value="RNA-binding domain, RBD"/>
    <property type="match status" value="1"/>
</dbReference>
<proteinExistence type="inferred from homology"/>
<evidence type="ECO:0000256" key="5">
    <source>
        <dbReference type="SAM" id="MobiDB-lite"/>
    </source>
</evidence>
<evidence type="ECO:0000256" key="1">
    <source>
        <dbReference type="ARBA" id="ARBA00004123"/>
    </source>
</evidence>
<dbReference type="InterPro" id="IPR035979">
    <property type="entry name" value="RBD_domain_sf"/>
</dbReference>
<evidence type="ECO:0000259" key="6">
    <source>
        <dbReference type="Pfam" id="PF03467"/>
    </source>
</evidence>
<feature type="domain" description="UPF3" evidence="6">
    <location>
        <begin position="32"/>
        <end position="192"/>
    </location>
</feature>
<dbReference type="InterPro" id="IPR039722">
    <property type="entry name" value="Upf3"/>
</dbReference>
<feature type="region of interest" description="Disordered" evidence="5">
    <location>
        <begin position="213"/>
        <end position="354"/>
    </location>
</feature>
<dbReference type="OrthoDB" id="18087at2759"/>
<organism evidence="7 8">
    <name type="scientific">Gymnopilus dilepis</name>
    <dbReference type="NCBI Taxonomy" id="231916"/>
    <lineage>
        <taxon>Eukaryota</taxon>
        <taxon>Fungi</taxon>
        <taxon>Dikarya</taxon>
        <taxon>Basidiomycota</taxon>
        <taxon>Agaricomycotina</taxon>
        <taxon>Agaricomycetes</taxon>
        <taxon>Agaricomycetidae</taxon>
        <taxon>Agaricales</taxon>
        <taxon>Agaricineae</taxon>
        <taxon>Hymenogastraceae</taxon>
        <taxon>Gymnopilus</taxon>
    </lineage>
</organism>
<dbReference type="EMBL" id="NHYE01005518">
    <property type="protein sequence ID" value="PPQ71028.1"/>
    <property type="molecule type" value="Genomic_DNA"/>
</dbReference>
<feature type="compositionally biased region" description="Low complexity" evidence="5">
    <location>
        <begin position="307"/>
        <end position="324"/>
    </location>
</feature>
<dbReference type="GO" id="GO:0000184">
    <property type="term" value="P:nuclear-transcribed mRNA catabolic process, nonsense-mediated decay"/>
    <property type="evidence" value="ECO:0007669"/>
    <property type="project" value="UniProtKB-KW"/>
</dbReference>
<feature type="region of interest" description="Disordered" evidence="5">
    <location>
        <begin position="366"/>
        <end position="529"/>
    </location>
</feature>
<dbReference type="AlphaFoldDB" id="A0A409VXP5"/>
<dbReference type="Gene3D" id="3.30.70.330">
    <property type="match status" value="1"/>
</dbReference>
<evidence type="ECO:0000256" key="4">
    <source>
        <dbReference type="ARBA" id="ARBA00023242"/>
    </source>
</evidence>
<protein>
    <recommendedName>
        <fullName evidence="6">UPF3 domain-containing protein</fullName>
    </recommendedName>
</protein>
<comment type="caution">
    <text evidence="7">The sequence shown here is derived from an EMBL/GenBank/DDBJ whole genome shotgun (WGS) entry which is preliminary data.</text>
</comment>
<dbReference type="STRING" id="231916.A0A409VXP5"/>
<keyword evidence="8" id="KW-1185">Reference proteome</keyword>
<dbReference type="PANTHER" id="PTHR13112:SF0">
    <property type="entry name" value="FI21285P1"/>
    <property type="match status" value="1"/>
</dbReference>
<feature type="compositionally biased region" description="Basic and acidic residues" evidence="5">
    <location>
        <begin position="372"/>
        <end position="383"/>
    </location>
</feature>
<gene>
    <name evidence="7" type="ORF">CVT26_011493</name>
</gene>
<feature type="region of interest" description="Disordered" evidence="5">
    <location>
        <begin position="1"/>
        <end position="33"/>
    </location>
</feature>
<dbReference type="InterPro" id="IPR005120">
    <property type="entry name" value="UPF3_dom"/>
</dbReference>
<comment type="subcellular location">
    <subcellularLocation>
        <location evidence="1">Nucleus</location>
    </subcellularLocation>
</comment>